<dbReference type="SUPFAM" id="SSF51905">
    <property type="entry name" value="FAD/NAD(P)-binding domain"/>
    <property type="match status" value="1"/>
</dbReference>
<dbReference type="Gene3D" id="3.30.9.100">
    <property type="match status" value="1"/>
</dbReference>
<name>A0A516R376_STRST</name>
<comment type="similarity">
    <text evidence="1">Belongs to the flavin-dependent halogenase family. Bacterial tryptophan halogenase subfamily.</text>
</comment>
<proteinExistence type="inferred from homology"/>
<dbReference type="InterPro" id="IPR050816">
    <property type="entry name" value="Flavin-dep_Halogenase_NPB"/>
</dbReference>
<evidence type="ECO:0000256" key="2">
    <source>
        <dbReference type="SAM" id="MobiDB-lite"/>
    </source>
</evidence>
<organism evidence="3 4">
    <name type="scientific">Streptomyces spectabilis</name>
    <dbReference type="NCBI Taxonomy" id="68270"/>
    <lineage>
        <taxon>Bacteria</taxon>
        <taxon>Bacillati</taxon>
        <taxon>Actinomycetota</taxon>
        <taxon>Actinomycetes</taxon>
        <taxon>Kitasatosporales</taxon>
        <taxon>Streptomycetaceae</taxon>
        <taxon>Streptomyces</taxon>
    </lineage>
</organism>
<evidence type="ECO:0000313" key="4">
    <source>
        <dbReference type="Proteomes" id="UP000316806"/>
    </source>
</evidence>
<dbReference type="AlphaFoldDB" id="A0A516R376"/>
<evidence type="ECO:0000313" key="3">
    <source>
        <dbReference type="EMBL" id="QDQ10092.1"/>
    </source>
</evidence>
<reference evidence="3 4" key="1">
    <citation type="journal article" date="2019" name="J. Ind. Microbiol. Biotechnol.">
        <title>The complete genomic sequence of Streptomyces spectabilis NRRL-2792 and identification of secondary metabolite biosynthetic gene clusters.</title>
        <authorList>
            <person name="Sinha A."/>
            <person name="Phillips-Salemka S."/>
            <person name="Niraula T.A."/>
            <person name="Short K.A."/>
            <person name="Niraula N.P."/>
        </authorList>
    </citation>
    <scope>NUCLEOTIDE SEQUENCE [LARGE SCALE GENOMIC DNA]</scope>
    <source>
        <strain evidence="3 4">NRRL 2792</strain>
    </source>
</reference>
<feature type="region of interest" description="Disordered" evidence="2">
    <location>
        <begin position="494"/>
        <end position="514"/>
    </location>
</feature>
<dbReference type="Pfam" id="PF04820">
    <property type="entry name" value="Trp_halogenase"/>
    <property type="match status" value="2"/>
</dbReference>
<dbReference type="EMBL" id="CP040916">
    <property type="protein sequence ID" value="QDQ10092.1"/>
    <property type="molecule type" value="Genomic_DNA"/>
</dbReference>
<dbReference type="InterPro" id="IPR006905">
    <property type="entry name" value="Flavin_halogenase"/>
</dbReference>
<dbReference type="PANTHER" id="PTHR43747">
    <property type="entry name" value="FAD-BINDING PROTEIN"/>
    <property type="match status" value="1"/>
</dbReference>
<dbReference type="InterPro" id="IPR036188">
    <property type="entry name" value="FAD/NAD-bd_sf"/>
</dbReference>
<dbReference type="PRINTS" id="PR00420">
    <property type="entry name" value="RNGMNOXGNASE"/>
</dbReference>
<evidence type="ECO:0000256" key="1">
    <source>
        <dbReference type="ARBA" id="ARBA00038396"/>
    </source>
</evidence>
<accession>A0A516R376</accession>
<dbReference type="PANTHER" id="PTHR43747:SF1">
    <property type="entry name" value="SLR1998 PROTEIN"/>
    <property type="match status" value="1"/>
</dbReference>
<dbReference type="Gene3D" id="3.50.50.60">
    <property type="entry name" value="FAD/NAD(P)-binding domain"/>
    <property type="match status" value="1"/>
</dbReference>
<gene>
    <name evidence="3" type="ORF">FH965_05605</name>
</gene>
<feature type="compositionally biased region" description="Low complexity" evidence="2">
    <location>
        <begin position="497"/>
        <end position="514"/>
    </location>
</feature>
<protein>
    <submittedName>
        <fullName evidence="3">Tryptophan 7-halogenase</fullName>
    </submittedName>
</protein>
<dbReference type="Proteomes" id="UP000316806">
    <property type="component" value="Chromosome"/>
</dbReference>
<dbReference type="RefSeq" id="WP_144001747.1">
    <property type="nucleotide sequence ID" value="NZ_CP040916.1"/>
</dbReference>
<sequence>MTLPDSEEFDVVVVGGGPAGSTLAALVAMRGHRVLVLEKEHFPRHQIGESLLPSTVHGVCRLTGVADELAAAGFPRKRGGTFRWGANPEPWTFSFAVSPRMSGPTSYAYQVERSTFDHILLKNARRVGADVREGCAVLDVVADDERVRGVRYTDADGHERRALASFVVDASGNKSRVYQGVGGTRAYSEFFRSLALYGYFEGGKRLPEPNSGNILSVAFESGWFWYIPLSDTLTSVGAVVRRELADKIRGDQDKALRALIAECPLISEYLADAHRVTTGQYGKLRVRKDYSYHHTTFSRPGMVLIGDAACFVDPVFSSGVHLATYSALLAARSINSVLAGTVDEPRALREFEARYRREYGVFYEFLLSFYEMHHDEDSYFWQAKKVTEADRPELQSFVELIGGVSSGERVLTDADVVAKRFRAGSAEFADAIDEVAGSADGSMVPLFKSSVVREVMQEGGQVQMRALLGEDAEAEAPLYGDGLVPSADGMLWCEPRGTGASDPAAGDAPGRAGE</sequence>
<dbReference type="GO" id="GO:0004497">
    <property type="term" value="F:monooxygenase activity"/>
    <property type="evidence" value="ECO:0007669"/>
    <property type="project" value="InterPro"/>
</dbReference>